<accession>A0AAW3H4D2</accession>
<proteinExistence type="predicted"/>
<evidence type="ECO:0000256" key="1">
    <source>
        <dbReference type="SAM" id="Phobius"/>
    </source>
</evidence>
<name>A0AAW3H4D2_STRGN</name>
<organism evidence="2 3">
    <name type="scientific">Streptococcus gordonii</name>
    <dbReference type="NCBI Taxonomy" id="1302"/>
    <lineage>
        <taxon>Bacteria</taxon>
        <taxon>Bacillati</taxon>
        <taxon>Bacillota</taxon>
        <taxon>Bacilli</taxon>
        <taxon>Lactobacillales</taxon>
        <taxon>Streptococcaceae</taxon>
        <taxon>Streptococcus</taxon>
    </lineage>
</organism>
<comment type="caution">
    <text evidence="2">The sequence shown here is derived from an EMBL/GenBank/DDBJ whole genome shotgun (WGS) entry which is preliminary data.</text>
</comment>
<evidence type="ECO:0000313" key="2">
    <source>
        <dbReference type="EMBL" id="KJQ56525.1"/>
    </source>
</evidence>
<feature type="transmembrane region" description="Helical" evidence="1">
    <location>
        <begin position="70"/>
        <end position="87"/>
    </location>
</feature>
<feature type="transmembrane region" description="Helical" evidence="1">
    <location>
        <begin position="155"/>
        <end position="176"/>
    </location>
</feature>
<protein>
    <submittedName>
        <fullName evidence="2">ABC-2 family transporter protein</fullName>
    </submittedName>
</protein>
<dbReference type="RefSeq" id="WP_045505479.1">
    <property type="nucleotide sequence ID" value="NZ_JYGL01000002.1"/>
</dbReference>
<feature type="transmembrane region" description="Helical" evidence="1">
    <location>
        <begin position="108"/>
        <end position="135"/>
    </location>
</feature>
<keyword evidence="1" id="KW-0812">Transmembrane</keyword>
<dbReference type="Proteomes" id="UP000033658">
    <property type="component" value="Unassembled WGS sequence"/>
</dbReference>
<dbReference type="AlphaFoldDB" id="A0AAW3H4D2"/>
<keyword evidence="1" id="KW-1133">Transmembrane helix</keyword>
<gene>
    <name evidence="2" type="ORF">TZ86_01861</name>
</gene>
<reference evidence="2 3" key="1">
    <citation type="submission" date="2015-02" db="EMBL/GenBank/DDBJ databases">
        <title>Evolution of amylase-binding proteins of oral streptococcal species.</title>
        <authorList>
            <person name="Haase E.M."/>
        </authorList>
    </citation>
    <scope>NUCLEOTIDE SEQUENCE [LARGE SCALE GENOMIC DNA]</scope>
    <source>
        <strain evidence="2 3">G9B</strain>
    </source>
</reference>
<dbReference type="EMBL" id="JYGL01000002">
    <property type="protein sequence ID" value="KJQ56525.1"/>
    <property type="molecule type" value="Genomic_DNA"/>
</dbReference>
<feature type="transmembrane region" description="Helical" evidence="1">
    <location>
        <begin position="17"/>
        <end position="35"/>
    </location>
</feature>
<sequence length="230" mass="25963">MLHTIQAELFQLIRSKLFWITEGLLFLLIFVSSFGEASFSLYVSTPSGQDEIVRQGWTGFQALNQVAHDFLPFVMIAVLVLTTSLLGRDLTKKLYKNTLASGLSRKDFYLFKTATFTTTSLIQLATVFVTAFILGSIFHGPGIMPKDFFENFSLSFFRAFVFIMACSSAFACLLYLTYSTLASYLIFFVLIMLQASLHALFPQLNSDFFTFLILAGSLWGGYQAFQHRDL</sequence>
<evidence type="ECO:0000313" key="3">
    <source>
        <dbReference type="Proteomes" id="UP000033658"/>
    </source>
</evidence>
<keyword evidence="1" id="KW-0472">Membrane</keyword>
<feature type="transmembrane region" description="Helical" evidence="1">
    <location>
        <begin position="208"/>
        <end position="225"/>
    </location>
</feature>
<feature type="transmembrane region" description="Helical" evidence="1">
    <location>
        <begin position="183"/>
        <end position="202"/>
    </location>
</feature>